<reference evidence="2 3" key="1">
    <citation type="submission" date="2020-03" db="EMBL/GenBank/DDBJ databases">
        <title>WGS of actinomycetes isolated from Thailand.</title>
        <authorList>
            <person name="Thawai C."/>
        </authorList>
    </citation>
    <scope>NUCLEOTIDE SEQUENCE [LARGE SCALE GENOMIC DNA]</scope>
    <source>
        <strain evidence="2 3">SBST2-5</strain>
    </source>
</reference>
<evidence type="ECO:0000313" key="2">
    <source>
        <dbReference type="EMBL" id="NJP48689.1"/>
    </source>
</evidence>
<accession>A0ABX1A472</accession>
<feature type="signal peptide" evidence="1">
    <location>
        <begin position="1"/>
        <end position="18"/>
    </location>
</feature>
<evidence type="ECO:0000313" key="3">
    <source>
        <dbReference type="Proteomes" id="UP000730591"/>
    </source>
</evidence>
<evidence type="ECO:0000256" key="1">
    <source>
        <dbReference type="SAM" id="SignalP"/>
    </source>
</evidence>
<protein>
    <recommendedName>
        <fullName evidence="4">Lipoprotein</fullName>
    </recommendedName>
</protein>
<dbReference type="PROSITE" id="PS51257">
    <property type="entry name" value="PROKAR_LIPOPROTEIN"/>
    <property type="match status" value="1"/>
</dbReference>
<feature type="chain" id="PRO_5045500209" description="Lipoprotein" evidence="1">
    <location>
        <begin position="19"/>
        <end position="149"/>
    </location>
</feature>
<dbReference type="EMBL" id="JAATEM010000001">
    <property type="protein sequence ID" value="NJP48689.1"/>
    <property type="molecule type" value="Genomic_DNA"/>
</dbReference>
<keyword evidence="3" id="KW-1185">Reference proteome</keyword>
<organism evidence="2 3">
    <name type="scientific">Streptomyces composti</name>
    <dbReference type="NCBI Taxonomy" id="2720025"/>
    <lineage>
        <taxon>Bacteria</taxon>
        <taxon>Bacillati</taxon>
        <taxon>Actinomycetota</taxon>
        <taxon>Actinomycetes</taxon>
        <taxon>Kitasatosporales</taxon>
        <taxon>Streptomycetaceae</taxon>
        <taxon>Streptomyces</taxon>
    </lineage>
</organism>
<name>A0ABX1A472_9ACTN</name>
<comment type="caution">
    <text evidence="2">The sequence shown here is derived from an EMBL/GenBank/DDBJ whole genome shotgun (WGS) entry which is preliminary data.</text>
</comment>
<proteinExistence type="predicted"/>
<gene>
    <name evidence="2" type="ORF">HCJ93_01020</name>
</gene>
<evidence type="ECO:0008006" key="4">
    <source>
        <dbReference type="Google" id="ProtNLM"/>
    </source>
</evidence>
<sequence>MRLSLLAGCLALLPLVTACGGGADGDEKAKSDPSDIPAAPAAGVVAPARVEVIARLTGCKPRIRIDADELRQGLCHTPELDYLVTTFPQEKYQQAWLDSAAVYGGTYLVGPRWIVSAKDPEMLERFREKIGGTVQQLRGMGPTAGPGTA</sequence>
<keyword evidence="1" id="KW-0732">Signal</keyword>
<dbReference type="Proteomes" id="UP000730591">
    <property type="component" value="Unassembled WGS sequence"/>
</dbReference>